<comment type="similarity">
    <text evidence="10">Belongs to the glycosyltransferase 28 family. MurG subfamily.</text>
</comment>
<dbReference type="Proteomes" id="UP000244792">
    <property type="component" value="Chromosome"/>
</dbReference>
<evidence type="ECO:0000256" key="5">
    <source>
        <dbReference type="ARBA" id="ARBA00022960"/>
    </source>
</evidence>
<dbReference type="RefSeq" id="WP_108308838.1">
    <property type="nucleotide sequence ID" value="NZ_CP020921.1"/>
</dbReference>
<evidence type="ECO:0000259" key="11">
    <source>
        <dbReference type="Pfam" id="PF03033"/>
    </source>
</evidence>
<dbReference type="UniPathway" id="UPA00219"/>
<dbReference type="InterPro" id="IPR004276">
    <property type="entry name" value="GlycoTrans_28_N"/>
</dbReference>
<keyword evidence="14" id="KW-1185">Reference proteome</keyword>
<dbReference type="Pfam" id="PF03033">
    <property type="entry name" value="Glyco_transf_28"/>
    <property type="match status" value="1"/>
</dbReference>
<gene>
    <name evidence="10" type="primary">murG</name>
    <name evidence="13" type="ORF">TDSAC_0632</name>
</gene>
<evidence type="ECO:0000256" key="3">
    <source>
        <dbReference type="ARBA" id="ARBA00022676"/>
    </source>
</evidence>
<dbReference type="GO" id="GO:0051991">
    <property type="term" value="F:UDP-N-acetyl-D-glucosamine:N-acetylmuramoyl-L-alanyl-D-glutamyl-meso-2,6-diaminopimelyl-D-alanyl-D-alanine-diphosphoundecaprenol 4-beta-N-acetylglucosaminlytransferase activity"/>
    <property type="evidence" value="ECO:0007669"/>
    <property type="project" value="RHEA"/>
</dbReference>
<evidence type="ECO:0000256" key="7">
    <source>
        <dbReference type="ARBA" id="ARBA00023136"/>
    </source>
</evidence>
<feature type="binding site" evidence="10">
    <location>
        <position position="122"/>
    </location>
    <ligand>
        <name>UDP-N-acetyl-alpha-D-glucosamine</name>
        <dbReference type="ChEBI" id="CHEBI:57705"/>
    </ligand>
</feature>
<keyword evidence="6 10" id="KW-0573">Peptidoglycan synthesis</keyword>
<evidence type="ECO:0000313" key="13">
    <source>
        <dbReference type="EMBL" id="AWB10005.1"/>
    </source>
</evidence>
<evidence type="ECO:0000259" key="12">
    <source>
        <dbReference type="Pfam" id="PF04101"/>
    </source>
</evidence>
<keyword evidence="7 10" id="KW-0472">Membrane</keyword>
<proteinExistence type="inferred from homology"/>
<dbReference type="GO" id="GO:0051301">
    <property type="term" value="P:cell division"/>
    <property type="evidence" value="ECO:0007669"/>
    <property type="project" value="UniProtKB-KW"/>
</dbReference>
<keyword evidence="8 10" id="KW-0131">Cell cycle</keyword>
<comment type="caution">
    <text evidence="10">Lacks conserved residue(s) required for the propagation of feature annotation.</text>
</comment>
<evidence type="ECO:0000256" key="1">
    <source>
        <dbReference type="ARBA" id="ARBA00022475"/>
    </source>
</evidence>
<feature type="binding site" evidence="10">
    <location>
        <position position="163"/>
    </location>
    <ligand>
        <name>UDP-N-acetyl-alpha-D-glucosamine</name>
        <dbReference type="ChEBI" id="CHEBI:57705"/>
    </ligand>
</feature>
<evidence type="ECO:0000256" key="6">
    <source>
        <dbReference type="ARBA" id="ARBA00022984"/>
    </source>
</evidence>
<sequence length="360" mass="40781">MRILIVTSGTGGHFYPALCIAEKFKKIHPESKLSFWSQGLLFKNTMLEGIEKKEIPSYPFVGMPKIAQFLSIIKTIFLSLKLIPEITRFKPDCLVSFGGHTSVAPCISAYILGIPILSHEQNYKLGLTNYLVSRFAKFIMISFPKADPKLPENKVVFTGLPIREDIGKVEVEEAEKKLGLKKLERTILCFGGSQGSEVINKTIWSLLPKLDEKYLVIHITGNQFVPQIRGLKCQYVNFKYFKEMSLLYALSDLVISRSGASTVFEIIKTGKRAILIPYPGAKSHQKYNAIYLEKLGLGKIVFQNTLSENLLYNIIREIFELNNKNVNVNYNELLKLQKIDATKNIVGLVEKIIERKMIIS</sequence>
<feature type="binding site" evidence="10">
    <location>
        <position position="193"/>
    </location>
    <ligand>
        <name>UDP-N-acetyl-alpha-D-glucosamine</name>
        <dbReference type="ChEBI" id="CHEBI:57705"/>
    </ligand>
</feature>
<dbReference type="GO" id="GO:0005886">
    <property type="term" value="C:plasma membrane"/>
    <property type="evidence" value="ECO:0007669"/>
    <property type="project" value="UniProtKB-SubCell"/>
</dbReference>
<feature type="domain" description="Glycosyl transferase family 28 C-terminal" evidence="12">
    <location>
        <begin position="186"/>
        <end position="329"/>
    </location>
</feature>
<keyword evidence="5 10" id="KW-0133">Cell shape</keyword>
<comment type="function">
    <text evidence="10">Cell wall formation. Catalyzes the transfer of a GlcNAc subunit on undecaprenyl-pyrophosphoryl-MurNAc-pentapeptide (lipid intermediate I) to form undecaprenyl-pyrophosphoryl-MurNAc-(pentapeptide)GlcNAc (lipid intermediate II).</text>
</comment>
<dbReference type="InterPro" id="IPR007235">
    <property type="entry name" value="Glyco_trans_28_C"/>
</dbReference>
<evidence type="ECO:0000256" key="2">
    <source>
        <dbReference type="ARBA" id="ARBA00022618"/>
    </source>
</evidence>
<dbReference type="GO" id="GO:0071555">
    <property type="term" value="P:cell wall organization"/>
    <property type="evidence" value="ECO:0007669"/>
    <property type="project" value="UniProtKB-KW"/>
</dbReference>
<dbReference type="Gene3D" id="3.40.50.2000">
    <property type="entry name" value="Glycogen Phosphorylase B"/>
    <property type="match status" value="2"/>
</dbReference>
<dbReference type="Pfam" id="PF04101">
    <property type="entry name" value="Glyco_tran_28_C"/>
    <property type="match status" value="1"/>
</dbReference>
<dbReference type="AlphaFoldDB" id="A0A2R4VZN6"/>
<dbReference type="GO" id="GO:0050511">
    <property type="term" value="F:undecaprenyldiphospho-muramoylpentapeptide beta-N-acetylglucosaminyltransferase activity"/>
    <property type="evidence" value="ECO:0007669"/>
    <property type="project" value="UniProtKB-UniRule"/>
</dbReference>
<comment type="subcellular location">
    <subcellularLocation>
        <location evidence="10">Cell membrane</location>
        <topology evidence="10">Peripheral membrane protein</topology>
        <orientation evidence="10">Cytoplasmic side</orientation>
    </subcellularLocation>
</comment>
<dbReference type="PANTHER" id="PTHR21015:SF22">
    <property type="entry name" value="GLYCOSYLTRANSFERASE"/>
    <property type="match status" value="1"/>
</dbReference>
<evidence type="ECO:0000256" key="8">
    <source>
        <dbReference type="ARBA" id="ARBA00023306"/>
    </source>
</evidence>
<evidence type="ECO:0000256" key="9">
    <source>
        <dbReference type="ARBA" id="ARBA00023316"/>
    </source>
</evidence>
<dbReference type="GO" id="GO:0009252">
    <property type="term" value="P:peptidoglycan biosynthetic process"/>
    <property type="evidence" value="ECO:0007669"/>
    <property type="project" value="UniProtKB-UniRule"/>
</dbReference>
<dbReference type="SUPFAM" id="SSF53756">
    <property type="entry name" value="UDP-Glycosyltransferase/glycogen phosphorylase"/>
    <property type="match status" value="1"/>
</dbReference>
<dbReference type="CDD" id="cd03785">
    <property type="entry name" value="GT28_MurG"/>
    <property type="match status" value="1"/>
</dbReference>
<organism evidence="13 14">
    <name type="scientific">Thermodesulfobium acidiphilum</name>
    <dbReference type="NCBI Taxonomy" id="1794699"/>
    <lineage>
        <taxon>Bacteria</taxon>
        <taxon>Pseudomonadati</taxon>
        <taxon>Thermodesulfobiota</taxon>
        <taxon>Thermodesulfobiia</taxon>
        <taxon>Thermodesulfobiales</taxon>
        <taxon>Thermodesulfobiaceae</taxon>
        <taxon>Thermodesulfobium</taxon>
    </lineage>
</organism>
<dbReference type="PANTHER" id="PTHR21015">
    <property type="entry name" value="UDP-N-ACETYLGLUCOSAMINE--N-ACETYLMURAMYL-(PENTAPEPTIDE) PYROPHOSPHORYL-UNDECAPRENOL N-ACETYLGLUCOSAMINE TRANSFERASE 1"/>
    <property type="match status" value="1"/>
</dbReference>
<reference evidence="13 14" key="1">
    <citation type="submission" date="2017-04" db="EMBL/GenBank/DDBJ databases">
        <title>Genomic insights into metabolism of Thermodesulfobium acidiphilum.</title>
        <authorList>
            <person name="Toshchakov S.V."/>
            <person name="Frolov E.N."/>
            <person name="Kublanov I.V."/>
            <person name="Samarov N.I."/>
            <person name="Novikov A."/>
            <person name="Lebedinsky A.V."/>
            <person name="Bonch-Osmolovskaya E.A."/>
            <person name="Chernyh N.A."/>
        </authorList>
    </citation>
    <scope>NUCLEOTIDE SEQUENCE [LARGE SCALE GENOMIC DNA]</scope>
    <source>
        <strain evidence="13 14">3127-1</strain>
    </source>
</reference>
<keyword evidence="1 10" id="KW-1003">Cell membrane</keyword>
<dbReference type="GO" id="GO:0005975">
    <property type="term" value="P:carbohydrate metabolic process"/>
    <property type="evidence" value="ECO:0007669"/>
    <property type="project" value="InterPro"/>
</dbReference>
<dbReference type="EC" id="2.4.1.227" evidence="10"/>
<evidence type="ECO:0000313" key="14">
    <source>
        <dbReference type="Proteomes" id="UP000244792"/>
    </source>
</evidence>
<feature type="binding site" evidence="10">
    <location>
        <begin position="10"/>
        <end position="12"/>
    </location>
    <ligand>
        <name>UDP-N-acetyl-alpha-D-glucosamine</name>
        <dbReference type="ChEBI" id="CHEBI:57705"/>
    </ligand>
</feature>
<dbReference type="HAMAP" id="MF_00033">
    <property type="entry name" value="MurG"/>
    <property type="match status" value="1"/>
</dbReference>
<comment type="pathway">
    <text evidence="10">Cell wall biogenesis; peptidoglycan biosynthesis.</text>
</comment>
<feature type="binding site" evidence="10">
    <location>
        <position position="285"/>
    </location>
    <ligand>
        <name>UDP-N-acetyl-alpha-D-glucosamine</name>
        <dbReference type="ChEBI" id="CHEBI:57705"/>
    </ligand>
</feature>
<keyword evidence="9 10" id="KW-0961">Cell wall biogenesis/degradation</keyword>
<evidence type="ECO:0000256" key="4">
    <source>
        <dbReference type="ARBA" id="ARBA00022679"/>
    </source>
</evidence>
<keyword evidence="2 10" id="KW-0132">Cell division</keyword>
<keyword evidence="4 10" id="KW-0808">Transferase</keyword>
<keyword evidence="3 10" id="KW-0328">Glycosyltransferase</keyword>
<dbReference type="EMBL" id="CP020921">
    <property type="protein sequence ID" value="AWB10005.1"/>
    <property type="molecule type" value="Genomic_DNA"/>
</dbReference>
<name>A0A2R4VZN6_THEAF</name>
<dbReference type="InterPro" id="IPR006009">
    <property type="entry name" value="GlcNAc_MurG"/>
</dbReference>
<dbReference type="OrthoDB" id="9808936at2"/>
<evidence type="ECO:0000256" key="10">
    <source>
        <dbReference type="HAMAP-Rule" id="MF_00033"/>
    </source>
</evidence>
<accession>A0A2R4VZN6</accession>
<dbReference type="GO" id="GO:0008360">
    <property type="term" value="P:regulation of cell shape"/>
    <property type="evidence" value="ECO:0007669"/>
    <property type="project" value="UniProtKB-KW"/>
</dbReference>
<protein>
    <recommendedName>
        <fullName evidence="10">UDP-N-acetylglucosamine--N-acetylmuramyl-(pentapeptide) pyrophosphoryl-undecaprenol N-acetylglucosamine transferase</fullName>
        <ecNumber evidence="10">2.4.1.227</ecNumber>
    </recommendedName>
    <alternativeName>
        <fullName evidence="10">Undecaprenyl-PP-MurNAc-pentapeptide-UDPGlcNAc GlcNAc transferase</fullName>
    </alternativeName>
</protein>
<dbReference type="KEGG" id="taci:TDSAC_0632"/>
<comment type="catalytic activity">
    <reaction evidence="10">
        <text>di-trans,octa-cis-undecaprenyl diphospho-N-acetyl-alpha-D-muramoyl-L-alanyl-D-glutamyl-meso-2,6-diaminopimeloyl-D-alanyl-D-alanine + UDP-N-acetyl-alpha-D-glucosamine = di-trans,octa-cis-undecaprenyl diphospho-[N-acetyl-alpha-D-glucosaminyl-(1-&gt;4)]-N-acetyl-alpha-D-muramoyl-L-alanyl-D-glutamyl-meso-2,6-diaminopimeloyl-D-alanyl-D-alanine + UDP + H(+)</text>
        <dbReference type="Rhea" id="RHEA:31227"/>
        <dbReference type="ChEBI" id="CHEBI:15378"/>
        <dbReference type="ChEBI" id="CHEBI:57705"/>
        <dbReference type="ChEBI" id="CHEBI:58223"/>
        <dbReference type="ChEBI" id="CHEBI:61387"/>
        <dbReference type="ChEBI" id="CHEBI:61388"/>
        <dbReference type="EC" id="2.4.1.227"/>
    </reaction>
</comment>
<feature type="domain" description="Glycosyltransferase family 28 N-terminal" evidence="11">
    <location>
        <begin position="3"/>
        <end position="140"/>
    </location>
</feature>